<dbReference type="InterPro" id="IPR036427">
    <property type="entry name" value="Bromodomain-like_sf"/>
</dbReference>
<feature type="domain" description="Bromo" evidence="4">
    <location>
        <begin position="144"/>
        <end position="214"/>
    </location>
</feature>
<dbReference type="SMART" id="SM00297">
    <property type="entry name" value="BROMO"/>
    <property type="match status" value="1"/>
</dbReference>
<dbReference type="EMBL" id="CM007384">
    <property type="protein sequence ID" value="ONK71928.1"/>
    <property type="molecule type" value="Genomic_DNA"/>
</dbReference>
<dbReference type="InterPro" id="IPR018359">
    <property type="entry name" value="Bromodomain_CS"/>
</dbReference>
<keyword evidence="6" id="KW-1185">Reference proteome</keyword>
<evidence type="ECO:0000313" key="6">
    <source>
        <dbReference type="Proteomes" id="UP000243459"/>
    </source>
</evidence>
<proteinExistence type="predicted"/>
<dbReference type="CDD" id="cd04369">
    <property type="entry name" value="Bromodomain"/>
    <property type="match status" value="1"/>
</dbReference>
<reference evidence="6" key="1">
    <citation type="journal article" date="2017" name="Nat. Commun.">
        <title>The asparagus genome sheds light on the origin and evolution of a young Y chromosome.</title>
        <authorList>
            <person name="Harkess A."/>
            <person name="Zhou J."/>
            <person name="Xu C."/>
            <person name="Bowers J.E."/>
            <person name="Van der Hulst R."/>
            <person name="Ayyampalayam S."/>
            <person name="Mercati F."/>
            <person name="Riccardi P."/>
            <person name="McKain M.R."/>
            <person name="Kakrana A."/>
            <person name="Tang H."/>
            <person name="Ray J."/>
            <person name="Groenendijk J."/>
            <person name="Arikit S."/>
            <person name="Mathioni S.M."/>
            <person name="Nakano M."/>
            <person name="Shan H."/>
            <person name="Telgmann-Rauber A."/>
            <person name="Kanno A."/>
            <person name="Yue Z."/>
            <person name="Chen H."/>
            <person name="Li W."/>
            <person name="Chen Y."/>
            <person name="Xu X."/>
            <person name="Zhang Y."/>
            <person name="Luo S."/>
            <person name="Chen H."/>
            <person name="Gao J."/>
            <person name="Mao Z."/>
            <person name="Pires J.C."/>
            <person name="Luo M."/>
            <person name="Kudrna D."/>
            <person name="Wing R.A."/>
            <person name="Meyers B.C."/>
            <person name="Yi K."/>
            <person name="Kong H."/>
            <person name="Lavrijsen P."/>
            <person name="Sunseri F."/>
            <person name="Falavigna A."/>
            <person name="Ye Y."/>
            <person name="Leebens-Mack J.H."/>
            <person name="Chen G."/>
        </authorList>
    </citation>
    <scope>NUCLEOTIDE SEQUENCE [LARGE SCALE GENOMIC DNA]</scope>
    <source>
        <strain evidence="6">cv. DH0086</strain>
    </source>
</reference>
<gene>
    <name evidence="5" type="ORF">A4U43_C04F13850</name>
</gene>
<dbReference type="Proteomes" id="UP000243459">
    <property type="component" value="Chromosome 4"/>
</dbReference>
<evidence type="ECO:0000256" key="3">
    <source>
        <dbReference type="SAM" id="MobiDB-lite"/>
    </source>
</evidence>
<dbReference type="OMA" id="APQQQKC"/>
<dbReference type="Gene3D" id="1.20.920.10">
    <property type="entry name" value="Bromodomain-like"/>
    <property type="match status" value="1"/>
</dbReference>
<feature type="region of interest" description="Disordered" evidence="3">
    <location>
        <begin position="231"/>
        <end position="311"/>
    </location>
</feature>
<dbReference type="Gramene" id="ONK71928">
    <property type="protein sequence ID" value="ONK71928"/>
    <property type="gene ID" value="A4U43_C04F13850"/>
</dbReference>
<keyword evidence="1 2" id="KW-0103">Bromodomain</keyword>
<evidence type="ECO:0000256" key="2">
    <source>
        <dbReference type="PROSITE-ProRule" id="PRU00035"/>
    </source>
</evidence>
<evidence type="ECO:0000259" key="4">
    <source>
        <dbReference type="PROSITE" id="PS50014"/>
    </source>
</evidence>
<organism evidence="5 6">
    <name type="scientific">Asparagus officinalis</name>
    <name type="common">Garden asparagus</name>
    <dbReference type="NCBI Taxonomy" id="4686"/>
    <lineage>
        <taxon>Eukaryota</taxon>
        <taxon>Viridiplantae</taxon>
        <taxon>Streptophyta</taxon>
        <taxon>Embryophyta</taxon>
        <taxon>Tracheophyta</taxon>
        <taxon>Spermatophyta</taxon>
        <taxon>Magnoliopsida</taxon>
        <taxon>Liliopsida</taxon>
        <taxon>Asparagales</taxon>
        <taxon>Asparagaceae</taxon>
        <taxon>Asparagoideae</taxon>
        <taxon>Asparagus</taxon>
    </lineage>
</organism>
<feature type="region of interest" description="Disordered" evidence="3">
    <location>
        <begin position="429"/>
        <end position="466"/>
    </location>
</feature>
<feature type="compositionally biased region" description="Low complexity" evidence="3">
    <location>
        <begin position="29"/>
        <end position="39"/>
    </location>
</feature>
<sequence>MGNNKPAEPKRKKKGRPSLLDLQKRSLRLQKQQQSRVNPNPNPNPNHSLRSPVAAKSLRRSTRRNPNPNSDDDDGDSSNDTRREKKIKLVHRIQDDADQEKGEGNNPSKGTDDNALRGEIPSDLGPTTPLPDKKLLEFILDRLQKKDTYGVFSEPVDPEELPDYHEIIEHPIDFATIKKKLSSGAYSNLEQFEEDVFLISSNAMQYNAADTIYYRQARAIQELAKKNFENLRQESDDDQPEPKIVARRGRPPTKNINRAVGRPEQVSDFSSNETFASVGDGPHLSNLANNLSRKGSAPERPGLSSVSARSPYNLRQTEPFRWAGLRKSESNEEYSGYGPKGSSTKYGKMSVVDENRRNTYNQPHPSAFEEPSILTAFDGERKQLKPNGLHIQHSYARSLAHFAANLGPIGWAIAAKKIERVLPPGTKFGPGWIEESEAPKSQQPQPTLMPASPPFASSSSPNVSTCPLLSRSNEVVQEVRLPSNDLATEVNHLRRTQPLASTSMASNRSETVVVDFKAPESSNHEGDNNNTASKNPFPLNQNLRMQSNFNGCNIFGFNVPSKVGSMVIPTRPSTLFSSDAQTTRSRALDMVSRNNTVSNNSFQHQPHMRSLDAERAKLVGSSGHNQMEQDFVPPDLNVMVDTQQPDLALPRWMKNIVAKGT</sequence>
<evidence type="ECO:0000313" key="5">
    <source>
        <dbReference type="EMBL" id="ONK71928.1"/>
    </source>
</evidence>
<feature type="compositionally biased region" description="Basic and acidic residues" evidence="3">
    <location>
        <begin position="92"/>
        <end position="103"/>
    </location>
</feature>
<evidence type="ECO:0000256" key="1">
    <source>
        <dbReference type="ARBA" id="ARBA00023117"/>
    </source>
</evidence>
<dbReference type="PANTHER" id="PTHR22881:SF27">
    <property type="entry name" value="BROMODOMAIN CONTAINING 7_9"/>
    <property type="match status" value="1"/>
</dbReference>
<dbReference type="InterPro" id="IPR051831">
    <property type="entry name" value="Bromodomain_contain_prot"/>
</dbReference>
<dbReference type="AlphaFoldDB" id="A0A5P1F0P1"/>
<dbReference type="PROSITE" id="PS00633">
    <property type="entry name" value="BROMODOMAIN_1"/>
    <property type="match status" value="1"/>
</dbReference>
<protein>
    <recommendedName>
        <fullName evidence="4">Bromo domain-containing protein</fullName>
    </recommendedName>
</protein>
<dbReference type="PROSITE" id="PS50014">
    <property type="entry name" value="BROMODOMAIN_2"/>
    <property type="match status" value="1"/>
</dbReference>
<name>A0A5P1F0P1_ASPOF</name>
<feature type="region of interest" description="Disordered" evidence="3">
    <location>
        <begin position="1"/>
        <end position="131"/>
    </location>
</feature>
<dbReference type="PRINTS" id="PR00503">
    <property type="entry name" value="BROMODOMAIN"/>
</dbReference>
<dbReference type="InterPro" id="IPR001487">
    <property type="entry name" value="Bromodomain"/>
</dbReference>
<dbReference type="SUPFAM" id="SSF47370">
    <property type="entry name" value="Bromodomain"/>
    <property type="match status" value="1"/>
</dbReference>
<dbReference type="PANTHER" id="PTHR22881">
    <property type="entry name" value="BROMODOMAIN CONTAINING PROTEIN"/>
    <property type="match status" value="1"/>
</dbReference>
<dbReference type="Pfam" id="PF00439">
    <property type="entry name" value="Bromodomain"/>
    <property type="match status" value="1"/>
</dbReference>
<accession>A0A5P1F0P1</accession>